<evidence type="ECO:0000313" key="2">
    <source>
        <dbReference type="Proteomes" id="UP000005413"/>
    </source>
</evidence>
<feature type="non-terminal residue" evidence="1">
    <location>
        <position position="1"/>
    </location>
</feature>
<reference evidence="1 2" key="1">
    <citation type="journal article" date="2012" name="BMC Genomics">
        <title>Comparative genomic analysis of the genus Staphylococcus including Staphylococcus aureus and its newly described sister species Staphylococcus simiae.</title>
        <authorList>
            <person name="Suzuki H."/>
            <person name="Lefebure T."/>
            <person name="Pavinski Bitar P."/>
            <person name="Stanhope M.J."/>
        </authorList>
    </citation>
    <scope>NUCLEOTIDE SEQUENCE [LARGE SCALE GENOMIC DNA]</scope>
    <source>
        <strain evidence="1 2">CCM 7213</strain>
    </source>
</reference>
<proteinExistence type="predicted"/>
<keyword evidence="2" id="KW-1185">Reference proteome</keyword>
<comment type="caution">
    <text evidence="1">The sequence shown here is derived from an EMBL/GenBank/DDBJ whole genome shotgun (WGS) entry which is preliminary data.</text>
</comment>
<organism evidence="1 2">
    <name type="scientific">Staphylococcus simiae CCM 7213 = CCUG 51256</name>
    <dbReference type="NCBI Taxonomy" id="911238"/>
    <lineage>
        <taxon>Bacteria</taxon>
        <taxon>Bacillati</taxon>
        <taxon>Bacillota</taxon>
        <taxon>Bacilli</taxon>
        <taxon>Bacillales</taxon>
        <taxon>Staphylococcaceae</taxon>
        <taxon>Staphylococcus</taxon>
    </lineage>
</organism>
<dbReference type="EMBL" id="AEUN01000330">
    <property type="protein sequence ID" value="EHJ08339.1"/>
    <property type="molecule type" value="Genomic_DNA"/>
</dbReference>
<name>G5JHJ7_9STAP</name>
<evidence type="ECO:0000313" key="1">
    <source>
        <dbReference type="EMBL" id="EHJ08339.1"/>
    </source>
</evidence>
<sequence>STMLADYDVIEHFGYIFPQQLYIETHPIEWQL</sequence>
<gene>
    <name evidence="1" type="ORF">SS7213T_04646</name>
</gene>
<feature type="non-terminal residue" evidence="1">
    <location>
        <position position="32"/>
    </location>
</feature>
<accession>G5JHJ7</accession>
<protein>
    <submittedName>
        <fullName evidence="1">Uncharacterized protein</fullName>
    </submittedName>
</protein>
<dbReference type="Proteomes" id="UP000005413">
    <property type="component" value="Unassembled WGS sequence"/>
</dbReference>
<dbReference type="AlphaFoldDB" id="G5JHJ7"/>